<accession>A0AAE1LL45</accession>
<gene>
    <name evidence="2" type="ORF">KUF71_011976</name>
</gene>
<reference evidence="2" key="2">
    <citation type="journal article" date="2023" name="BMC Genomics">
        <title>Pest status, molecular evolution, and epigenetic factors derived from the genome assembly of Frankliniella fusca, a thysanopteran phytovirus vector.</title>
        <authorList>
            <person name="Catto M.A."/>
            <person name="Labadie P.E."/>
            <person name="Jacobson A.L."/>
            <person name="Kennedy G.G."/>
            <person name="Srinivasan R."/>
            <person name="Hunt B.G."/>
        </authorList>
    </citation>
    <scope>NUCLEOTIDE SEQUENCE</scope>
    <source>
        <strain evidence="2">PL_HMW_Pooled</strain>
    </source>
</reference>
<comment type="caution">
    <text evidence="2">The sequence shown here is derived from an EMBL/GenBank/DDBJ whole genome shotgun (WGS) entry which is preliminary data.</text>
</comment>
<organism evidence="2 3">
    <name type="scientific">Frankliniella fusca</name>
    <dbReference type="NCBI Taxonomy" id="407009"/>
    <lineage>
        <taxon>Eukaryota</taxon>
        <taxon>Metazoa</taxon>
        <taxon>Ecdysozoa</taxon>
        <taxon>Arthropoda</taxon>
        <taxon>Hexapoda</taxon>
        <taxon>Insecta</taxon>
        <taxon>Pterygota</taxon>
        <taxon>Neoptera</taxon>
        <taxon>Paraneoptera</taxon>
        <taxon>Thysanoptera</taxon>
        <taxon>Terebrantia</taxon>
        <taxon>Thripoidea</taxon>
        <taxon>Thripidae</taxon>
        <taxon>Frankliniella</taxon>
    </lineage>
</organism>
<dbReference type="Proteomes" id="UP001219518">
    <property type="component" value="Unassembled WGS sequence"/>
</dbReference>
<evidence type="ECO:0000313" key="3">
    <source>
        <dbReference type="Proteomes" id="UP001219518"/>
    </source>
</evidence>
<feature type="compositionally biased region" description="Basic and acidic residues" evidence="1">
    <location>
        <begin position="9"/>
        <end position="23"/>
    </location>
</feature>
<protein>
    <submittedName>
        <fullName evidence="2">Voltage-dependent calcium channel type A subunit alpha-1</fullName>
    </submittedName>
</protein>
<dbReference type="AlphaFoldDB" id="A0AAE1LL45"/>
<evidence type="ECO:0000256" key="1">
    <source>
        <dbReference type="SAM" id="MobiDB-lite"/>
    </source>
</evidence>
<name>A0AAE1LL45_9NEOP</name>
<feature type="region of interest" description="Disordered" evidence="1">
    <location>
        <begin position="1"/>
        <end position="33"/>
    </location>
</feature>
<sequence>MAPPPPKGPDVRREGAEGAEDLKSPMWFPTPYPEGSEDLKSPVCFSTNSCGTRKRAAGGGRCRGMRLQAEGSFPIPRDLLLEDRLHLQPSDSEDRSGVFRLCRTYMAVLHELGNKPSRRVNVPKLNTAPTLLHRLHPDHDGTCHTLRPGPGCPSDYPIFPAFLISLTPRDLRRPAICWGEKLMLLDFQERFPVQGRLQSINIYGHLLDFLADEHITPFSTTHIPIPIGTPTKASPAQWK</sequence>
<keyword evidence="3" id="KW-1185">Reference proteome</keyword>
<evidence type="ECO:0000313" key="2">
    <source>
        <dbReference type="EMBL" id="KAK3922519.1"/>
    </source>
</evidence>
<proteinExistence type="predicted"/>
<dbReference type="EMBL" id="JAHWGI010001092">
    <property type="protein sequence ID" value="KAK3922519.1"/>
    <property type="molecule type" value="Genomic_DNA"/>
</dbReference>
<reference evidence="2" key="1">
    <citation type="submission" date="2021-07" db="EMBL/GenBank/DDBJ databases">
        <authorList>
            <person name="Catto M.A."/>
            <person name="Jacobson A."/>
            <person name="Kennedy G."/>
            <person name="Labadie P."/>
            <person name="Hunt B.G."/>
            <person name="Srinivasan R."/>
        </authorList>
    </citation>
    <scope>NUCLEOTIDE SEQUENCE</scope>
    <source>
        <strain evidence="2">PL_HMW_Pooled</strain>
        <tissue evidence="2">Head</tissue>
    </source>
</reference>